<keyword evidence="1" id="KW-1133">Transmembrane helix</keyword>
<name>A0A2N8KZF3_9BURK</name>
<keyword evidence="1" id="KW-0472">Membrane</keyword>
<feature type="transmembrane region" description="Helical" evidence="1">
    <location>
        <begin position="99"/>
        <end position="116"/>
    </location>
</feature>
<dbReference type="RefSeq" id="WP_102768738.1">
    <property type="nucleotide sequence ID" value="NZ_POSP01000003.1"/>
</dbReference>
<keyword evidence="1" id="KW-0812">Transmembrane</keyword>
<reference evidence="2 3" key="1">
    <citation type="submission" date="2018-01" db="EMBL/GenBank/DDBJ databases">
        <title>Draft genome sequence of Paucibacter aquatile CR182 isolated from freshwater of the Nakdong River.</title>
        <authorList>
            <person name="Choi A."/>
            <person name="Chung E.J."/>
        </authorList>
    </citation>
    <scope>NUCLEOTIDE SEQUENCE [LARGE SCALE GENOMIC DNA]</scope>
    <source>
        <strain evidence="2 3">CR182</strain>
    </source>
</reference>
<feature type="transmembrane region" description="Helical" evidence="1">
    <location>
        <begin position="123"/>
        <end position="147"/>
    </location>
</feature>
<dbReference type="AlphaFoldDB" id="A0A2N8KZF3"/>
<evidence type="ECO:0000313" key="3">
    <source>
        <dbReference type="Proteomes" id="UP000235916"/>
    </source>
</evidence>
<dbReference type="EMBL" id="POSP01000003">
    <property type="protein sequence ID" value="PND38821.1"/>
    <property type="molecule type" value="Genomic_DNA"/>
</dbReference>
<organism evidence="2 3">
    <name type="scientific">Kinneretia aquatilis</name>
    <dbReference type="NCBI Taxonomy" id="2070761"/>
    <lineage>
        <taxon>Bacteria</taxon>
        <taxon>Pseudomonadati</taxon>
        <taxon>Pseudomonadota</taxon>
        <taxon>Betaproteobacteria</taxon>
        <taxon>Burkholderiales</taxon>
        <taxon>Sphaerotilaceae</taxon>
        <taxon>Roseateles</taxon>
    </lineage>
</organism>
<evidence type="ECO:0000313" key="2">
    <source>
        <dbReference type="EMBL" id="PND38821.1"/>
    </source>
</evidence>
<accession>A0A2N8KZF3</accession>
<keyword evidence="3" id="KW-1185">Reference proteome</keyword>
<proteinExistence type="predicted"/>
<dbReference type="InterPro" id="IPR019629">
    <property type="entry name" value="Uncharacterised_HI1736/YgjV"/>
</dbReference>
<comment type="caution">
    <text evidence="2">The sequence shown here is derived from an EMBL/GenBank/DDBJ whole genome shotgun (WGS) entry which is preliminary data.</text>
</comment>
<feature type="transmembrane region" description="Helical" evidence="1">
    <location>
        <begin position="6"/>
        <end position="26"/>
    </location>
</feature>
<feature type="transmembrane region" description="Helical" evidence="1">
    <location>
        <begin position="76"/>
        <end position="93"/>
    </location>
</feature>
<protein>
    <submittedName>
        <fullName evidence="2">YgjV family protein</fullName>
    </submittedName>
</protein>
<dbReference type="InterPro" id="IPR026267">
    <property type="entry name" value="YgjV"/>
</dbReference>
<evidence type="ECO:0000256" key="1">
    <source>
        <dbReference type="SAM" id="Phobius"/>
    </source>
</evidence>
<dbReference type="Proteomes" id="UP000235916">
    <property type="component" value="Unassembled WGS sequence"/>
</dbReference>
<dbReference type="OrthoDB" id="7858522at2"/>
<dbReference type="PIRSF" id="PIRSF011443">
    <property type="entry name" value="YgjV"/>
    <property type="match status" value="1"/>
</dbReference>
<sequence>MLDPAYFSAAQIFGYVAFACGVACFAQTDDRRFKVFMALECFAYVLHFWLLGQPTAVASSLVSLGRSLASLRSRSPWVGLGFIGLSVGLGLWLQQGWLSLLPIAASCIGTTALFFLSGLRMRLLMLLGTLLWLVNNLAVGSVGGSLLEATIALTNSWTLWRLWRRPPEAAQAT</sequence>
<gene>
    <name evidence="2" type="ORF">C1O66_15680</name>
</gene>
<dbReference type="Pfam" id="PF10688">
    <property type="entry name" value="Imp-YgjV"/>
    <property type="match status" value="1"/>
</dbReference>